<proteinExistence type="predicted"/>
<reference evidence="2" key="1">
    <citation type="submission" date="2016-11" db="EMBL/GenBank/DDBJ databases">
        <authorList>
            <person name="Varghese N."/>
            <person name="Submissions S."/>
        </authorList>
    </citation>
    <scope>NUCLEOTIDE SEQUENCE [LARGE SCALE GENOMIC DNA]</scope>
    <source>
        <strain evidence="2">DSM 19978</strain>
    </source>
</reference>
<evidence type="ECO:0008006" key="3">
    <source>
        <dbReference type="Google" id="ProtNLM"/>
    </source>
</evidence>
<dbReference type="Proteomes" id="UP000184516">
    <property type="component" value="Unassembled WGS sequence"/>
</dbReference>
<protein>
    <recommendedName>
        <fullName evidence="3">DUF2281 domain-containing protein</fullName>
    </recommendedName>
</protein>
<dbReference type="STRING" id="468056.SAMN05443549_105229"/>
<gene>
    <name evidence="1" type="ORF">SAMN05443549_105229</name>
</gene>
<evidence type="ECO:0000313" key="1">
    <source>
        <dbReference type="EMBL" id="SHG65000.1"/>
    </source>
</evidence>
<dbReference type="OrthoDB" id="1365620at2"/>
<accession>A0A1M5LJ98</accession>
<sequence length="66" mass="7947">MSREELIIKTIEKLRQFPDSKIQEALNFVNFLESTIDDKKKSRANKRLVSNLKSYEFIDDEEEDFY</sequence>
<keyword evidence="2" id="KW-1185">Reference proteome</keyword>
<evidence type="ECO:0000313" key="2">
    <source>
        <dbReference type="Proteomes" id="UP000184516"/>
    </source>
</evidence>
<dbReference type="EMBL" id="FQWB01000005">
    <property type="protein sequence ID" value="SHG65000.1"/>
    <property type="molecule type" value="Genomic_DNA"/>
</dbReference>
<dbReference type="RefSeq" id="WP_073371094.1">
    <property type="nucleotide sequence ID" value="NZ_FQWB01000005.1"/>
</dbReference>
<organism evidence="1 2">
    <name type="scientific">Flavobacterium fluvii</name>
    <dbReference type="NCBI Taxonomy" id="468056"/>
    <lineage>
        <taxon>Bacteria</taxon>
        <taxon>Pseudomonadati</taxon>
        <taxon>Bacteroidota</taxon>
        <taxon>Flavobacteriia</taxon>
        <taxon>Flavobacteriales</taxon>
        <taxon>Flavobacteriaceae</taxon>
        <taxon>Flavobacterium</taxon>
    </lineage>
</organism>
<dbReference type="AlphaFoldDB" id="A0A1M5LJ98"/>
<name>A0A1M5LJ98_9FLAO</name>